<evidence type="ECO:0000313" key="2">
    <source>
        <dbReference type="Proteomes" id="UP000594118"/>
    </source>
</evidence>
<accession>A0A7L9WU99</accession>
<dbReference type="KEGG" id="pshq:F3W81_18645"/>
<dbReference type="EMBL" id="CP045201">
    <property type="protein sequence ID" value="QOL82660.1"/>
    <property type="molecule type" value="Genomic_DNA"/>
</dbReference>
<proteinExistence type="predicted"/>
<reference evidence="1 2" key="1">
    <citation type="submission" date="2019-10" db="EMBL/GenBank/DDBJ databases">
        <title>Pseudopuniceibacterium sp. HQ09 islated from Antarctica.</title>
        <authorList>
            <person name="Liao L."/>
            <person name="Su S."/>
            <person name="Chen B."/>
            <person name="Yu Y."/>
        </authorList>
    </citation>
    <scope>NUCLEOTIDE SEQUENCE [LARGE SCALE GENOMIC DNA]</scope>
    <source>
        <strain evidence="1 2">HQ09</strain>
    </source>
</reference>
<dbReference type="Proteomes" id="UP000594118">
    <property type="component" value="Chromosome"/>
</dbReference>
<gene>
    <name evidence="1" type="ORF">F3W81_18645</name>
</gene>
<protein>
    <submittedName>
        <fullName evidence="1">Uncharacterized protein</fullName>
    </submittedName>
</protein>
<evidence type="ECO:0000313" key="1">
    <source>
        <dbReference type="EMBL" id="QOL82660.1"/>
    </source>
</evidence>
<keyword evidence="2" id="KW-1185">Reference proteome</keyword>
<dbReference type="RefSeq" id="WP_193080926.1">
    <property type="nucleotide sequence ID" value="NZ_CP045201.1"/>
</dbReference>
<name>A0A7L9WU99_9RHOB</name>
<organism evidence="1 2">
    <name type="scientific">Pseudooceanicola spongiae</name>
    <dbReference type="NCBI Taxonomy" id="2613965"/>
    <lineage>
        <taxon>Bacteria</taxon>
        <taxon>Pseudomonadati</taxon>
        <taxon>Pseudomonadota</taxon>
        <taxon>Alphaproteobacteria</taxon>
        <taxon>Rhodobacterales</taxon>
        <taxon>Paracoccaceae</taxon>
        <taxon>Pseudooceanicola</taxon>
    </lineage>
</organism>
<sequence>MPEMISPENQEVIARELAARDVSPDTINWAIKKLDFAARRFAHERWKPSRRTHNPPALVAQINKVKELTGEAQEKAICRAKDMGLDPEAIDLISDPRRANSLIELVRNQEILSRIDQAHFEEFSNRTCPLTNRFQVICIGVWLGTGGEIRFSNNQRNDGGPLGRFLTAALTDAYRAAKIETPTSESLRKKIPRLKAAVDTEGFDWESNFSQETQADFEDCDDLDFLDGYFDQVD</sequence>
<dbReference type="AlphaFoldDB" id="A0A7L9WU99"/>